<dbReference type="AlphaFoldDB" id="A0A1S1Q9A3"/>
<comment type="caution">
    <text evidence="1">The sequence shown here is derived from an EMBL/GenBank/DDBJ whole genome shotgun (WGS) entry which is preliminary data.</text>
</comment>
<proteinExistence type="predicted"/>
<dbReference type="EMBL" id="MAXA01000166">
    <property type="protein sequence ID" value="OHV31438.1"/>
    <property type="molecule type" value="Genomic_DNA"/>
</dbReference>
<accession>A0A1S1Q9A3</accession>
<evidence type="ECO:0000313" key="1">
    <source>
        <dbReference type="EMBL" id="OHV31438.1"/>
    </source>
</evidence>
<reference evidence="2" key="1">
    <citation type="submission" date="2016-07" db="EMBL/GenBank/DDBJ databases">
        <title>Frankia sp. NRRL B-16219 Genome sequencing.</title>
        <authorList>
            <person name="Ghodhbane-Gtari F."/>
            <person name="Swanson E."/>
            <person name="Gueddou A."/>
            <person name="Louati M."/>
            <person name="Nouioui I."/>
            <person name="Hezbri K."/>
            <person name="Abebe-Akele F."/>
            <person name="Simpson S."/>
            <person name="Morris K."/>
            <person name="Thomas K."/>
            <person name="Gtari M."/>
            <person name="Tisa L.S."/>
        </authorList>
    </citation>
    <scope>NUCLEOTIDE SEQUENCE [LARGE SCALE GENOMIC DNA]</scope>
    <source>
        <strain evidence="2">NRRL B-16219</strain>
    </source>
</reference>
<dbReference type="Proteomes" id="UP000179769">
    <property type="component" value="Unassembled WGS sequence"/>
</dbReference>
<protein>
    <submittedName>
        <fullName evidence="1">Uncharacterized protein</fullName>
    </submittedName>
</protein>
<organism evidence="1 2">
    <name type="scientific">Parafrankia soli</name>
    <dbReference type="NCBI Taxonomy" id="2599596"/>
    <lineage>
        <taxon>Bacteria</taxon>
        <taxon>Bacillati</taxon>
        <taxon>Actinomycetota</taxon>
        <taxon>Actinomycetes</taxon>
        <taxon>Frankiales</taxon>
        <taxon>Frankiaceae</taxon>
        <taxon>Parafrankia</taxon>
    </lineage>
</organism>
<name>A0A1S1Q9A3_9ACTN</name>
<evidence type="ECO:0000313" key="2">
    <source>
        <dbReference type="Proteomes" id="UP000179769"/>
    </source>
</evidence>
<keyword evidence="2" id="KW-1185">Reference proteome</keyword>
<sequence length="115" mass="12351">MNYDEIFDDTVPQRAVMVTRTIRYILPVAEGAPLGDIAAELDGSDLSGFDPCTDTVSASEADSDDVLTFTASRFFPSRPLLEAAGRLVPDGPGDARNRIADAAEEIHIRRRGAVA</sequence>
<gene>
    <name evidence="1" type="ORF">BBK14_33910</name>
</gene>
<dbReference type="RefSeq" id="WP_071062681.1">
    <property type="nucleotide sequence ID" value="NZ_MAXA01000166.1"/>
</dbReference>